<protein>
    <submittedName>
        <fullName evidence="1">Uncharacterized protein</fullName>
    </submittedName>
</protein>
<accession>A0A5N5ND43</accession>
<gene>
    <name evidence="1" type="ORF">DKX38_004587</name>
</gene>
<evidence type="ECO:0000313" key="1">
    <source>
        <dbReference type="EMBL" id="KAB5564533.1"/>
    </source>
</evidence>
<keyword evidence="2" id="KW-1185">Reference proteome</keyword>
<evidence type="ECO:0000313" key="2">
    <source>
        <dbReference type="Proteomes" id="UP000326939"/>
    </source>
</evidence>
<reference evidence="2" key="1">
    <citation type="journal article" date="2019" name="Gigascience">
        <title>De novo genome assembly of the endangered Acer yangbiense, a plant species with extremely small populations endemic to Yunnan Province, China.</title>
        <authorList>
            <person name="Yang J."/>
            <person name="Wariss H.M."/>
            <person name="Tao L."/>
            <person name="Zhang R."/>
            <person name="Yun Q."/>
            <person name="Hollingsworth P."/>
            <person name="Dao Z."/>
            <person name="Luo G."/>
            <person name="Guo H."/>
            <person name="Ma Y."/>
            <person name="Sun W."/>
        </authorList>
    </citation>
    <scope>NUCLEOTIDE SEQUENCE [LARGE SCALE GENOMIC DNA]</scope>
    <source>
        <strain evidence="2">cv. br00</strain>
    </source>
</reference>
<name>A0A5N5ND43_9ROSI</name>
<dbReference type="Proteomes" id="UP000326939">
    <property type="component" value="Chromosome 3"/>
</dbReference>
<comment type="caution">
    <text evidence="1">The sequence shown here is derived from an EMBL/GenBank/DDBJ whole genome shotgun (WGS) entry which is preliminary data.</text>
</comment>
<dbReference type="EMBL" id="VDCV01000003">
    <property type="protein sequence ID" value="KAB5564533.1"/>
    <property type="molecule type" value="Genomic_DNA"/>
</dbReference>
<proteinExistence type="predicted"/>
<organism evidence="1 2">
    <name type="scientific">Salix brachista</name>
    <dbReference type="NCBI Taxonomy" id="2182728"/>
    <lineage>
        <taxon>Eukaryota</taxon>
        <taxon>Viridiplantae</taxon>
        <taxon>Streptophyta</taxon>
        <taxon>Embryophyta</taxon>
        <taxon>Tracheophyta</taxon>
        <taxon>Spermatophyta</taxon>
        <taxon>Magnoliopsida</taxon>
        <taxon>eudicotyledons</taxon>
        <taxon>Gunneridae</taxon>
        <taxon>Pentapetalae</taxon>
        <taxon>rosids</taxon>
        <taxon>fabids</taxon>
        <taxon>Malpighiales</taxon>
        <taxon>Salicaceae</taxon>
        <taxon>Saliceae</taxon>
        <taxon>Salix</taxon>
    </lineage>
</organism>
<sequence length="103" mass="11600">MVYATAFADGKKSFKSGDFAAPPMDNTTPQQCISALLSSLLLQYGGMPNESRPGLQWIDFWWLLLLRCPSSEGACLIIWLQTGYRLQVASFLHLLLYRLLDLD</sequence>
<dbReference type="AlphaFoldDB" id="A0A5N5ND43"/>